<feature type="compositionally biased region" description="Basic and acidic residues" evidence="1">
    <location>
        <begin position="771"/>
        <end position="783"/>
    </location>
</feature>
<keyword evidence="6" id="KW-1185">Reference proteome</keyword>
<feature type="region of interest" description="Disordered" evidence="1">
    <location>
        <begin position="2064"/>
        <end position="2091"/>
    </location>
</feature>
<feature type="region of interest" description="Disordered" evidence="1">
    <location>
        <begin position="3384"/>
        <end position="3425"/>
    </location>
</feature>
<feature type="domain" description="FMP27 SW motif-containing RBG unit" evidence="3">
    <location>
        <begin position="1556"/>
        <end position="1662"/>
    </location>
</feature>
<feature type="compositionally biased region" description="Basic and acidic residues" evidence="1">
    <location>
        <begin position="892"/>
        <end position="903"/>
    </location>
</feature>
<feature type="region of interest" description="Disordered" evidence="1">
    <location>
        <begin position="432"/>
        <end position="462"/>
    </location>
</feature>
<feature type="region of interest" description="Disordered" evidence="1">
    <location>
        <begin position="3443"/>
        <end position="3486"/>
    </location>
</feature>
<feature type="non-terminal residue" evidence="5">
    <location>
        <position position="1"/>
    </location>
</feature>
<feature type="region of interest" description="Disordered" evidence="1">
    <location>
        <begin position="892"/>
        <end position="923"/>
    </location>
</feature>
<dbReference type="EMBL" id="SOZI01000116">
    <property type="protein sequence ID" value="TNY18915.1"/>
    <property type="molecule type" value="Genomic_DNA"/>
</dbReference>
<feature type="region of interest" description="Disordered" evidence="1">
    <location>
        <begin position="1142"/>
        <end position="1175"/>
    </location>
</feature>
<evidence type="ECO:0000259" key="4">
    <source>
        <dbReference type="SMART" id="SM01216"/>
    </source>
</evidence>
<dbReference type="InterPro" id="IPR019415">
    <property type="entry name" value="FMP27_SW_RBG"/>
</dbReference>
<feature type="compositionally biased region" description="Pro residues" evidence="1">
    <location>
        <begin position="156"/>
        <end position="167"/>
    </location>
</feature>
<dbReference type="PANTHER" id="PTHR15678:SF6">
    <property type="entry name" value="BRIDGE-LIKE LIPID TRANSFER PROTEIN FAMILY MEMBER 2"/>
    <property type="match status" value="1"/>
</dbReference>
<feature type="region of interest" description="Disordered" evidence="1">
    <location>
        <begin position="1002"/>
        <end position="1025"/>
    </location>
</feature>
<dbReference type="SMART" id="SM01215">
    <property type="entry name" value="Fmp27_SW"/>
    <property type="match status" value="1"/>
</dbReference>
<feature type="compositionally biased region" description="Polar residues" evidence="1">
    <location>
        <begin position="3334"/>
        <end position="3344"/>
    </location>
</feature>
<feature type="compositionally biased region" description="Polar residues" evidence="1">
    <location>
        <begin position="3077"/>
        <end position="3109"/>
    </location>
</feature>
<feature type="region of interest" description="Disordered" evidence="1">
    <location>
        <begin position="1278"/>
        <end position="1305"/>
    </location>
</feature>
<dbReference type="OrthoDB" id="1562405at2759"/>
<feature type="region of interest" description="Disordered" evidence="1">
    <location>
        <begin position="771"/>
        <end position="848"/>
    </location>
</feature>
<feature type="region of interest" description="Disordered" evidence="1">
    <location>
        <begin position="145"/>
        <end position="177"/>
    </location>
</feature>
<feature type="region of interest" description="Disordered" evidence="1">
    <location>
        <begin position="2238"/>
        <end position="2258"/>
    </location>
</feature>
<gene>
    <name evidence="5" type="ORF">DMC30DRAFT_424932</name>
</gene>
<organism evidence="5 6">
    <name type="scientific">Rhodotorula diobovata</name>
    <dbReference type="NCBI Taxonomy" id="5288"/>
    <lineage>
        <taxon>Eukaryota</taxon>
        <taxon>Fungi</taxon>
        <taxon>Dikarya</taxon>
        <taxon>Basidiomycota</taxon>
        <taxon>Pucciniomycotina</taxon>
        <taxon>Microbotryomycetes</taxon>
        <taxon>Sporidiobolales</taxon>
        <taxon>Sporidiobolaceae</taxon>
        <taxon>Rhodotorula</taxon>
    </lineage>
</organism>
<proteinExistence type="predicted"/>
<feature type="region of interest" description="Disordered" evidence="1">
    <location>
        <begin position="3287"/>
        <end position="3344"/>
    </location>
</feature>
<feature type="compositionally biased region" description="Basic and acidic residues" evidence="1">
    <location>
        <begin position="3313"/>
        <end position="3332"/>
    </location>
</feature>
<dbReference type="InterPro" id="IPR019441">
    <property type="entry name" value="FMP27/BLTP2/Hobbit_GFWDK_RBG"/>
</dbReference>
<feature type="compositionally biased region" description="Basic and acidic residues" evidence="1">
    <location>
        <begin position="32"/>
        <end position="42"/>
    </location>
</feature>
<feature type="region of interest" description="Disordered" evidence="1">
    <location>
        <begin position="2320"/>
        <end position="2352"/>
    </location>
</feature>
<feature type="compositionally biased region" description="Low complexity" evidence="1">
    <location>
        <begin position="3448"/>
        <end position="3486"/>
    </location>
</feature>
<feature type="region of interest" description="Disordered" evidence="1">
    <location>
        <begin position="223"/>
        <end position="288"/>
    </location>
</feature>
<evidence type="ECO:0000259" key="3">
    <source>
        <dbReference type="SMART" id="SM01215"/>
    </source>
</evidence>
<evidence type="ECO:0000313" key="5">
    <source>
        <dbReference type="EMBL" id="TNY18915.1"/>
    </source>
</evidence>
<feature type="compositionally biased region" description="Basic and acidic residues" evidence="1">
    <location>
        <begin position="791"/>
        <end position="829"/>
    </location>
</feature>
<accession>A0A5C5FQK0</accession>
<feature type="region of interest" description="Disordered" evidence="1">
    <location>
        <begin position="656"/>
        <end position="697"/>
    </location>
</feature>
<feature type="compositionally biased region" description="Basic and acidic residues" evidence="1">
    <location>
        <begin position="1940"/>
        <end position="1950"/>
    </location>
</feature>
<protein>
    <submittedName>
        <fullName evidence="5">Golgi-body localization protein domain-containing protein</fullName>
    </submittedName>
</protein>
<evidence type="ECO:0000313" key="6">
    <source>
        <dbReference type="Proteomes" id="UP000311382"/>
    </source>
</evidence>
<dbReference type="Pfam" id="PF10344">
    <property type="entry name" value="Hobbit"/>
    <property type="match status" value="1"/>
</dbReference>
<feature type="domain" description="FMP27 WPPW motif-containing RBG unit" evidence="4">
    <location>
        <begin position="2174"/>
        <end position="2729"/>
    </location>
</feature>
<evidence type="ECO:0000259" key="2">
    <source>
        <dbReference type="SMART" id="SM01214"/>
    </source>
</evidence>
<feature type="compositionally biased region" description="Pro residues" evidence="1">
    <location>
        <begin position="665"/>
        <end position="675"/>
    </location>
</feature>
<feature type="region of interest" description="Disordered" evidence="1">
    <location>
        <begin position="1507"/>
        <end position="1551"/>
    </location>
</feature>
<sequence>LLSLGLLCISRPPALSRASRSPPSLSNTSNTSHRDPTHPRLDPEMTHLVPTLLLTSLLVLLLTLRYLLPTLLQLFAFPPNLRISHLTLTSVCGLRFETRAGVSIGVERVRVGRARREEGRRGGASAWGVLWVEGVTVRVPAAALAGSSPPKQGASPPRPAPPPPPAKVAPHLHPHQSSRLTTLLSRLAPHILHRLTLRLSPVRVSLADGAATLHARVSAGVACSHDARPDGPGGETRRRRRTGRGRDDGEVGAWIRVEDVRLTTTGGTQDGQHTTGGTQDGQQHAPSPRAAVALPGTLELRVSARVARSHPHAHDARGHGSGGLWGWELRRGGVDVVLEPGGAGGRCAAAGAGPADDAATCAEVCGEGDGPGLGPGPGAARDGLRGRKRRTTSSASGGEGAASEDEGPPLVVCVQELERVAERVGVALGGVARAGEGAGGGEGAKARAQRQEKGTEEGKEEVRERPALLRLLGSVDLALPRVVLVARYATSPTSRPASAHDVDAPSPYAPTPSTLFLALALRGLRLSFRAGAARKEHAAWIAREWEERGEVWSAAAEWGEVEGRVGLDAEGDGILDGEGTSKALSLGASRIDLSSTWFPSSSRAAAAAHDASLPTPSLTPSNHNDALVVLEGFLGPVRAHTPFETLQAAVRVAHSRKAARMGRASPPPTHAPPVAPTREHEHEHEAGPTAPAPPTKRLHALPRVVGALTLSGLELRLCGPVLSPSSPDPSLLSAPDPTDPFFRSWAAPELLCVSAPRVRCALGGEWEERSVRRSEVERRAAERARRHHRGVERERNARRETQREREWSRSRSRSRVGEGDQEGRQRSVLEEELGVPPPPPLSEDYSKRRIKPLKVAPNLTKDLDLYSLEYATRFSVTADTLNVYILASNHEEHEHTDDERNNYDSDASSSAHTRPRRNAYGMPALPSDPVRLDILALGPLELTSAVRALGDETLRDEGLVPWVDVATCRGEHGVLLETIQVDLWRPVVMGCVRDLVSTFASSSQSPASSAESTAPSSRDGPAPPQPAFLPLVDVLPADQHIYIALASFDLRVAGTDPKADPHSCRGAALHSGPLVVQYLLQSTHEAGPAGDYAARGALRLAEDLRVEANASANPSTPGVGPPPVALAKVSLHDWSVDPVVDARASRGRRRRGMPASARHGDGQRAGDPEGGTADDWELRGRADLADLIGRRKSIIEPWRGRTPEEREAGRGLVVVPEISVRLRIQRAATGEDEPGRDQEAPLDDIAVLVDSRLATVRVELFSIYLCLMAISSLRSLKPESGHDASAGTKRTGPASTQQKPRRPRPLLRASGEIKELNLFPSLPHDTHLFLNFHRILFSHTREAGLSLGFEKAILAGQSPTVPGKWEDIVSLRKSEFRMRPDSTPNNKGYHPFVLSLSSETARLRIPFRYIFSRIVDNTASLVKATKQLVYEHVKGGTRVVIEPGPEEPKHLPQVELRVGLFAVELQDDPFETKLNIIWRAGYEEQLARLERQKAFADKVEAIRLAEAGHGDGSAATTDDEGDSPARDAVSPEDGDSPFAAGSKPRVSARHTVGVDEAERALRQYNSSHWIKRIRNASAEQARREEALTRRLYGLADRNVRANTRLPIELLPISKSAPLARGTFHDLSFVISKPSFAGDREGLKDYLHDVGKGLPRDTVFSLLVPVHFSWTMTEARFQLRDYPLPLLHVPHSGRADQPSWQCESDLVIAEEVGGPESVRRVPCAIIPQHVFEGQGAPYAIVVPRSAMPTKTYASPVITIRSADPLRFGWGNSMQPAIQDVARVFDTLTKASPDPSERIGFWDKIRLQLHWRIRLVCPGPLASVIFHLKGSRDPYALTGFGAGFAKAWRGDVELRLGLDNPDREFFQVQSDRYVLGIPNLREYIDSAATGSSTDAAAAAAAAEGSERGDEESVEGDVASAAAGGGSAYAASTLGDDLPDDGSGERGSDRDGYDTPSSGLSSDEADAETGTSHWLKVCAKCINGVRWGMGVRLERACRDVHCDKVSCRTLVPFHRQCRFFDFIPHWQVHTKTRAAIGPHGEIDDSFAGFRSDFVHFSISLTSPANLPLPGRDKDPAAAAAKADTGTRRTGETGYNSLHFSPHAMTHFHRWWKLFDGCMSLPVRQGRLFPSAQAPSPKFGRHTATIKYRFSLAPLFISHTYRQETWADWERGETTVLGMKGKIGRFNVDLHQRTQEMVIRRPEMSESKTVKHKVFYMAEIDLDALDLRTITAVFSEPLKADVAPADAGDDDEATPLPSYDDGDWTVRAEDREWVNLDDFHDSMYTMPVDVDGNGDGDERQQAPRIRIMPFMVCPRFTYYRHKDAAPTRDAGDDGSTDDGTLETPTPPERPKTKFGNEFSHTCLMGRATDTVTVHIEEAEERLRELKIQARPHPLSPLKRLAASSSNATLTGEIELRIKAVQSVIERLRQIRDEAHPTSASSAAFPDHDPHVHANNNQYHHRPPPTPSSGVHEDSCDTAAFPHLTNTLYEEWGQWENRYMIHSPTVQVSNSTREVLLKYYYSHRDRRGFLYHASANVLRFIRDMARQHERKSKRDMSRRKSTRHGGQGGGSTSQRRGGPSHSSDETNRLLDELIKRASSSGSGGTWAANEEQEGAGDGRQRFGDHLDVDPYAAAEALPEAYDANSGHLCVFTKPQVSLQSDIDDKSTLVIAAFRAQVKVFEITDTRVVDDPVNAEVLTQTFARLDGLQVFYPRQQVARRDRRSFAQAFVPLETLVDLRVEPWGFDRVVSRTSAAMRYDKFNQLRLSSQREHGSLDSSSLRESHFHTSTDRVSFEADKFSLSANPEHFAAIYNVVTDLMLYSDPLRKSRNSKVEALVFTRDFSNLDAVMDTVGHLQQHIRGLIGAAHEFQVHLDELDDAGRVQLFLQRAEAFRLASELSLVVEAFTRAQDSNGAKTTSKRVGVQLEARAAELTWHMLDKGGVPFAKFSVHQPEYSWVSKQDGSASNRVIIKDLRALNSSPEQIFAEIVAKADTGDADHNTLAQMDVFCAVLWNSLAPVGGISIIERFELHLHPVRLQLEHSVGRRILDYVFSTDRHNNNKADGADGGADGGDADRKSERGDRSTNSTAPQPDVSRSSSSLNVPGLNPQANRSVESLASPRKSYASSTSLAGSSDRALASSSASFRSVEHRVRKAVSSDMLVSDAREEGLDADEMRRRAASNHTFIFVEISSTRLCLTYRSEKEDKSSLPNIYNITYKTPLIQYRSKTWSFLDLLDQLKRDMIRSVWQQKGQLLGQLLSKTHRRLPMADARSAAKQAVTASVRKRMRFVKSRTQHFGSGGGVSPTSAVPVGSVPVPEPPRPIDRRQAVGDDGARYDARFTESPSGSMRRSASLDSLDVVLHAPPTNGEFARGPDGEPLPFDIGAADLIYPEKADREGSYPRAGGSRGSRETSASASSSRPSFGLGSGALVEEPQRMGVDEERALHMDDSGVEWPSMSSSSTDHTSPSLSRPSMGSRTSSSHPSTASRLTRDSASSIAADVDVSFASMGSLGRVLSDQSSGTFPRHRPVRRAGSGLNDDEKKRLLLGKAMD</sequence>
<feature type="compositionally biased region" description="Low complexity" evidence="1">
    <location>
        <begin position="15"/>
        <end position="31"/>
    </location>
</feature>
<feature type="region of interest" description="Disordered" evidence="1">
    <location>
        <begin position="368"/>
        <end position="409"/>
    </location>
</feature>
<feature type="compositionally biased region" description="Low complexity" evidence="1">
    <location>
        <begin position="263"/>
        <end position="284"/>
    </location>
</feature>
<feature type="region of interest" description="Disordered" evidence="1">
    <location>
        <begin position="2542"/>
        <end position="2580"/>
    </location>
</feature>
<feature type="region of interest" description="Disordered" evidence="1">
    <location>
        <begin position="3506"/>
        <end position="3543"/>
    </location>
</feature>
<feature type="compositionally biased region" description="Basic and acidic residues" evidence="1">
    <location>
        <begin position="677"/>
        <end position="686"/>
    </location>
</feature>
<dbReference type="STRING" id="5288.A0A5C5FQK0"/>
<feature type="compositionally biased region" description="Low complexity" evidence="1">
    <location>
        <begin position="3296"/>
        <end position="3307"/>
    </location>
</feature>
<dbReference type="SMART" id="SM01216">
    <property type="entry name" value="Fmp27_WPPW"/>
    <property type="match status" value="1"/>
</dbReference>
<feature type="region of interest" description="Disordered" evidence="1">
    <location>
        <begin position="2429"/>
        <end position="2468"/>
    </location>
</feature>
<feature type="compositionally biased region" description="Basic and acidic residues" evidence="1">
    <location>
        <begin position="3066"/>
        <end position="3076"/>
    </location>
</feature>
<dbReference type="SMART" id="SM01214">
    <property type="entry name" value="Fmp27_GFWDK"/>
    <property type="match status" value="1"/>
</dbReference>
<dbReference type="InterPro" id="IPR019449">
    <property type="entry name" value="FMP27_WPPW_RBG"/>
</dbReference>
<feature type="compositionally biased region" description="Basic and acidic residues" evidence="1">
    <location>
        <begin position="1158"/>
        <end position="1167"/>
    </location>
</feature>
<dbReference type="PANTHER" id="PTHR15678">
    <property type="entry name" value="ANTIGEN MLAA-22-RELATED"/>
    <property type="match status" value="1"/>
</dbReference>
<feature type="compositionally biased region" description="Gly residues" evidence="1">
    <location>
        <begin position="368"/>
        <end position="377"/>
    </location>
</feature>
<feature type="region of interest" description="Disordered" evidence="1">
    <location>
        <begin position="1929"/>
        <end position="1964"/>
    </location>
</feature>
<feature type="compositionally biased region" description="Low complexity" evidence="1">
    <location>
        <begin position="1002"/>
        <end position="1017"/>
    </location>
</feature>
<feature type="region of interest" description="Disordered" evidence="1">
    <location>
        <begin position="2593"/>
        <end position="2619"/>
    </location>
</feature>
<feature type="region of interest" description="Disordered" evidence="1">
    <location>
        <begin position="15"/>
        <end position="42"/>
    </location>
</feature>
<evidence type="ECO:0000256" key="1">
    <source>
        <dbReference type="SAM" id="MobiDB-lite"/>
    </source>
</evidence>
<feature type="compositionally biased region" description="Low complexity" evidence="1">
    <location>
        <begin position="3403"/>
        <end position="3416"/>
    </location>
</feature>
<dbReference type="InterPro" id="IPR045167">
    <property type="entry name" value="Hobbit"/>
</dbReference>
<dbReference type="Proteomes" id="UP000311382">
    <property type="component" value="Unassembled WGS sequence"/>
</dbReference>
<feature type="compositionally biased region" description="Basic and acidic residues" evidence="1">
    <location>
        <begin position="449"/>
        <end position="462"/>
    </location>
</feature>
<feature type="region of interest" description="Disordered" evidence="1">
    <location>
        <begin position="3051"/>
        <end position="3113"/>
    </location>
</feature>
<reference evidence="5 6" key="1">
    <citation type="submission" date="2019-03" db="EMBL/GenBank/DDBJ databases">
        <title>Rhodosporidium diobovatum UCD-FST 08-225 genome sequencing, assembly, and annotation.</title>
        <authorList>
            <person name="Fakankun I.U."/>
            <person name="Fristensky B."/>
            <person name="Levin D.B."/>
        </authorList>
    </citation>
    <scope>NUCLEOTIDE SEQUENCE [LARGE SCALE GENOMIC DNA]</scope>
    <source>
        <strain evidence="5 6">UCD-FST 08-225</strain>
    </source>
</reference>
<feature type="domain" description="FMP27/BLTP2/Hobbit GFWDK motif-containing RBG unit" evidence="2">
    <location>
        <begin position="1680"/>
        <end position="1835"/>
    </location>
</feature>
<comment type="caution">
    <text evidence="5">The sequence shown here is derived from an EMBL/GenBank/DDBJ whole genome shotgun (WGS) entry which is preliminary data.</text>
</comment>
<name>A0A5C5FQK0_9BASI</name>